<keyword evidence="2" id="KW-0597">Phosphoprotein</keyword>
<accession>A0A9E5DBN6</accession>
<evidence type="ECO:0000313" key="9">
    <source>
        <dbReference type="Proteomes" id="UP001056766"/>
    </source>
</evidence>
<evidence type="ECO:0000259" key="7">
    <source>
        <dbReference type="PROSITE" id="PS51146"/>
    </source>
</evidence>
<reference evidence="8" key="2">
    <citation type="submission" date="2021-04" db="EMBL/GenBank/DDBJ databases">
        <authorList>
            <person name="Dong X."/>
        </authorList>
    </citation>
    <scope>NUCLEOTIDE SEQUENCE</scope>
    <source>
        <strain evidence="8">LLY</strain>
    </source>
</reference>
<keyword evidence="5" id="KW-0418">Kinase</keyword>
<evidence type="ECO:0000256" key="3">
    <source>
        <dbReference type="ARBA" id="ARBA00022679"/>
    </source>
</evidence>
<organism evidence="8 9">
    <name type="scientific">Methanococcoides seepicolus</name>
    <dbReference type="NCBI Taxonomy" id="2828780"/>
    <lineage>
        <taxon>Archaea</taxon>
        <taxon>Methanobacteriati</taxon>
        <taxon>Methanobacteriota</taxon>
        <taxon>Stenosarchaea group</taxon>
        <taxon>Methanomicrobia</taxon>
        <taxon>Methanosarcinales</taxon>
        <taxon>Methanosarcinaceae</taxon>
        <taxon>Methanococcoides</taxon>
    </lineage>
</organism>
<dbReference type="Proteomes" id="UP001056766">
    <property type="component" value="Unassembled WGS sequence"/>
</dbReference>
<comment type="caution">
    <text evidence="8">The sequence shown here is derived from an EMBL/GenBank/DDBJ whole genome shotgun (WGS) entry which is preliminary data.</text>
</comment>
<dbReference type="Gene3D" id="3.40.50.300">
    <property type="entry name" value="P-loop containing nucleotide triphosphate hydrolases"/>
    <property type="match status" value="2"/>
</dbReference>
<dbReference type="SUPFAM" id="SSF52540">
    <property type="entry name" value="P-loop containing nucleoside triphosphate hydrolases"/>
    <property type="match status" value="2"/>
</dbReference>
<evidence type="ECO:0000256" key="1">
    <source>
        <dbReference type="ARBA" id="ARBA00012513"/>
    </source>
</evidence>
<keyword evidence="4" id="KW-0677">Repeat</keyword>
<gene>
    <name evidence="8" type="ORF">KDK67_04780</name>
</gene>
<dbReference type="InterPro" id="IPR014774">
    <property type="entry name" value="KaiC-like_dom"/>
</dbReference>
<dbReference type="EC" id="2.7.11.1" evidence="1"/>
<dbReference type="EMBL" id="JAGSOI010000013">
    <property type="protein sequence ID" value="MCM1986319.1"/>
    <property type="molecule type" value="Genomic_DNA"/>
</dbReference>
<dbReference type="PANTHER" id="PTHR42926:SF1">
    <property type="entry name" value="CIRCADIAN CLOCK OSCILLATOR PROTEIN KAIC 1"/>
    <property type="match status" value="1"/>
</dbReference>
<keyword evidence="3" id="KW-0808">Transferase</keyword>
<protein>
    <recommendedName>
        <fullName evidence="1">non-specific serine/threonine protein kinase</fullName>
        <ecNumber evidence="1">2.7.11.1</ecNumber>
    </recommendedName>
</protein>
<evidence type="ECO:0000313" key="8">
    <source>
        <dbReference type="EMBL" id="MCM1986319.1"/>
    </source>
</evidence>
<evidence type="ECO:0000256" key="6">
    <source>
        <dbReference type="ARBA" id="ARBA00022801"/>
    </source>
</evidence>
<dbReference type="GO" id="GO:0005524">
    <property type="term" value="F:ATP binding"/>
    <property type="evidence" value="ECO:0007669"/>
    <property type="project" value="InterPro"/>
</dbReference>
<sequence>MKQMNLEIHALDTILKGGFPKPSAILVTGPAGSGKTTLAMQSIFNAAEKNEKCMYVTSLNEPISMVNKFMSKLNFYNISLLSSGSMNYIPIGTETLDKGIYTFMWNLEESIEKIKPDRIVIDPITTIGSTLDEEAKRRFYYDLFLRMKKWDALVIAIGEFTGDELLKSDLSHVADGIIYLSNDEANKRRVHHLEVLKLRGQGYISGKHPFSITEEGIILHRQELTEMEIPHFTDRVSTGIKGLDIMTKNGVIRGTSTLVTGGPGTGKTTIGTQFIAEGARAEEPGMIVSFIESEEQALTNASSIGHDIRDLVSSGAIKVVCTSMSALEAGEHAIQLRTIIKKENIKRIFVDDVNVFSDLMTPLDAKDHIKLLSEMFRSNGVTSMFAQRPDTINGMHYIEDYGMDTSVLLSLKEEEDHIDKTITVMKMHRSHHDKGIRKFEIRDTGVDIMLPSSD</sequence>
<dbReference type="GO" id="GO:0004674">
    <property type="term" value="F:protein serine/threonine kinase activity"/>
    <property type="evidence" value="ECO:0007669"/>
    <property type="project" value="UniProtKB-EC"/>
</dbReference>
<feature type="domain" description="KaiC" evidence="7">
    <location>
        <begin position="234"/>
        <end position="454"/>
    </location>
</feature>
<proteinExistence type="predicted"/>
<evidence type="ECO:0000256" key="2">
    <source>
        <dbReference type="ARBA" id="ARBA00022553"/>
    </source>
</evidence>
<reference evidence="8" key="1">
    <citation type="journal article" date="2021" name="mSystems">
        <title>Bacteria and Archaea Synergistically Convert Glycine Betaine to Biogenic Methane in the Formosa Cold Seep of the South China Sea.</title>
        <authorList>
            <person name="Li L."/>
            <person name="Zhang W."/>
            <person name="Zhang S."/>
            <person name="Song L."/>
            <person name="Sun Q."/>
            <person name="Zhang H."/>
            <person name="Xiang H."/>
            <person name="Dong X."/>
        </authorList>
    </citation>
    <scope>NUCLEOTIDE SEQUENCE</scope>
    <source>
        <strain evidence="8">LLY</strain>
    </source>
</reference>
<dbReference type="AlphaFoldDB" id="A0A9E5DBN6"/>
<keyword evidence="6" id="KW-0378">Hydrolase</keyword>
<dbReference type="Pfam" id="PF06745">
    <property type="entry name" value="ATPase"/>
    <property type="match status" value="2"/>
</dbReference>
<keyword evidence="9" id="KW-1185">Reference proteome</keyword>
<dbReference type="PIRSF" id="PIRSF039117">
    <property type="entry name" value="KaiC"/>
    <property type="match status" value="1"/>
</dbReference>
<evidence type="ECO:0000256" key="5">
    <source>
        <dbReference type="ARBA" id="ARBA00022777"/>
    </source>
</evidence>
<dbReference type="GO" id="GO:0016787">
    <property type="term" value="F:hydrolase activity"/>
    <property type="evidence" value="ECO:0007669"/>
    <property type="project" value="UniProtKB-KW"/>
</dbReference>
<dbReference type="RefSeq" id="WP_250867702.1">
    <property type="nucleotide sequence ID" value="NZ_JAGSOI010000013.1"/>
</dbReference>
<dbReference type="InterPro" id="IPR030665">
    <property type="entry name" value="KaiC"/>
</dbReference>
<dbReference type="PROSITE" id="PS51146">
    <property type="entry name" value="KAIC"/>
    <property type="match status" value="2"/>
</dbReference>
<feature type="domain" description="KaiC" evidence="7">
    <location>
        <begin position="2"/>
        <end position="233"/>
    </location>
</feature>
<dbReference type="PANTHER" id="PTHR42926">
    <property type="match status" value="1"/>
</dbReference>
<dbReference type="InterPro" id="IPR010624">
    <property type="entry name" value="KaiC_dom"/>
</dbReference>
<name>A0A9E5DBN6_9EURY</name>
<dbReference type="InterPro" id="IPR051347">
    <property type="entry name" value="Circadian_clock_KaiC-rel"/>
</dbReference>
<evidence type="ECO:0000256" key="4">
    <source>
        <dbReference type="ARBA" id="ARBA00022737"/>
    </source>
</evidence>
<dbReference type="SMART" id="SM00382">
    <property type="entry name" value="AAA"/>
    <property type="match status" value="2"/>
</dbReference>
<dbReference type="InterPro" id="IPR027417">
    <property type="entry name" value="P-loop_NTPase"/>
</dbReference>
<dbReference type="InterPro" id="IPR003593">
    <property type="entry name" value="AAA+_ATPase"/>
</dbReference>